<keyword evidence="2" id="KW-1005">Bacterial flagellum biogenesis</keyword>
<comment type="caution">
    <text evidence="4">The sequence shown here is derived from an EMBL/GenBank/DDBJ whole genome shotgun (WGS) entry which is preliminary data.</text>
</comment>
<keyword evidence="4" id="KW-0282">Flagellum</keyword>
<dbReference type="InterPro" id="IPR005648">
    <property type="entry name" value="FlgD"/>
</dbReference>
<organism evidence="4 5">
    <name type="scientific">Patulibacter brassicae</name>
    <dbReference type="NCBI Taxonomy" id="1705717"/>
    <lineage>
        <taxon>Bacteria</taxon>
        <taxon>Bacillati</taxon>
        <taxon>Actinomycetota</taxon>
        <taxon>Thermoleophilia</taxon>
        <taxon>Solirubrobacterales</taxon>
        <taxon>Patulibacteraceae</taxon>
        <taxon>Patulibacter</taxon>
    </lineage>
</organism>
<dbReference type="RefSeq" id="WP_319955013.1">
    <property type="nucleotide sequence ID" value="NZ_JAXAVX010000008.1"/>
</dbReference>
<dbReference type="EMBL" id="JAXAVX010000008">
    <property type="protein sequence ID" value="MDX8152858.1"/>
    <property type="molecule type" value="Genomic_DNA"/>
</dbReference>
<protein>
    <submittedName>
        <fullName evidence="4">Flagellar hook capping FlgD N-terminal domain-containing protein</fullName>
    </submittedName>
</protein>
<name>A0ABU4VM39_9ACTN</name>
<dbReference type="Pfam" id="PF03963">
    <property type="entry name" value="FlgD"/>
    <property type="match status" value="1"/>
</dbReference>
<gene>
    <name evidence="4" type="ORF">SK069_14750</name>
</gene>
<dbReference type="Proteomes" id="UP001277761">
    <property type="component" value="Unassembled WGS sequence"/>
</dbReference>
<proteinExistence type="inferred from homology"/>
<keyword evidence="4" id="KW-0966">Cell projection</keyword>
<evidence type="ECO:0000256" key="1">
    <source>
        <dbReference type="ARBA" id="ARBA00010577"/>
    </source>
</evidence>
<sequence>MTDAIGATSSTLGGATTTTTGTSALGKDDFLKLMVAQLKRQDPMNPVDDSQFLAQMAQFTSLEQLTNLGQTASTQLGATAASQALSLVGRTVTYTAADKTVRTGVVESVTFDGGVPTLTVSGVTGVSPATVTAVRDGAPPSTTTPDAGAAPGTTTTNDD</sequence>
<keyword evidence="4" id="KW-0969">Cilium</keyword>
<evidence type="ECO:0000313" key="4">
    <source>
        <dbReference type="EMBL" id="MDX8152858.1"/>
    </source>
</evidence>
<evidence type="ECO:0000256" key="3">
    <source>
        <dbReference type="SAM" id="MobiDB-lite"/>
    </source>
</evidence>
<feature type="region of interest" description="Disordered" evidence="3">
    <location>
        <begin position="132"/>
        <end position="159"/>
    </location>
</feature>
<keyword evidence="5" id="KW-1185">Reference proteome</keyword>
<evidence type="ECO:0000256" key="2">
    <source>
        <dbReference type="ARBA" id="ARBA00022795"/>
    </source>
</evidence>
<comment type="similarity">
    <text evidence="1">Belongs to the FlgD family.</text>
</comment>
<evidence type="ECO:0000313" key="5">
    <source>
        <dbReference type="Proteomes" id="UP001277761"/>
    </source>
</evidence>
<accession>A0ABU4VM39</accession>
<feature type="compositionally biased region" description="Low complexity" evidence="3">
    <location>
        <begin position="136"/>
        <end position="159"/>
    </location>
</feature>
<reference evidence="4 5" key="1">
    <citation type="submission" date="2023-11" db="EMBL/GenBank/DDBJ databases">
        <authorList>
            <person name="Xu M."/>
            <person name="Jiang T."/>
        </authorList>
    </citation>
    <scope>NUCLEOTIDE SEQUENCE [LARGE SCALE GENOMIC DNA]</scope>
    <source>
        <strain evidence="4 5">SD</strain>
    </source>
</reference>